<dbReference type="Proteomes" id="UP000825483">
    <property type="component" value="Unassembled WGS sequence"/>
</dbReference>
<protein>
    <submittedName>
        <fullName evidence="2">Uncharacterized protein</fullName>
    </submittedName>
</protein>
<accession>A0A9R1CAN6</accession>
<reference evidence="2" key="1">
    <citation type="journal article" date="2022" name="Int. J. Syst. Evol. Microbiol.">
        <title>Prevotella lacticifex sp. nov., isolated from the rumen of cows.</title>
        <authorList>
            <person name="Shinkai T."/>
            <person name="Ikeyama N."/>
            <person name="Kumagai M."/>
            <person name="Ohmori H."/>
            <person name="Sakamoto M."/>
            <person name="Ohkuma M."/>
            <person name="Mitsumori M."/>
        </authorList>
    </citation>
    <scope>NUCLEOTIDE SEQUENCE</scope>
    <source>
        <strain evidence="2">R5076</strain>
    </source>
</reference>
<keyword evidence="1" id="KW-0175">Coiled coil</keyword>
<organism evidence="2 3">
    <name type="scientific">Prevotella lacticifex</name>
    <dbReference type="NCBI Taxonomy" id="2854755"/>
    <lineage>
        <taxon>Bacteria</taxon>
        <taxon>Pseudomonadati</taxon>
        <taxon>Bacteroidota</taxon>
        <taxon>Bacteroidia</taxon>
        <taxon>Bacteroidales</taxon>
        <taxon>Prevotellaceae</taxon>
        <taxon>Prevotella</taxon>
    </lineage>
</organism>
<dbReference type="AlphaFoldDB" id="A0A9R1CAN6"/>
<dbReference type="RefSeq" id="WP_223928958.1">
    <property type="nucleotide sequence ID" value="NZ_BPTU01000001.1"/>
</dbReference>
<sequence>MPKKPNYVLKAGIVIHPKGTNKFYANANIPDEVAEAHLAEFPKAIDDFLSYPADYALRVEARKNGEAPTPQDIEGLAAAYQKADEDRKQAFESVNKLTEELNATKAELEETKAALADAQTKLEAAGSEGDGGSDDGALAIEIETLKADLETANAEKEALKKELEELKAAAPKKKPAAKAAE</sequence>
<evidence type="ECO:0000256" key="1">
    <source>
        <dbReference type="SAM" id="Coils"/>
    </source>
</evidence>
<evidence type="ECO:0000313" key="2">
    <source>
        <dbReference type="EMBL" id="GJG59030.1"/>
    </source>
</evidence>
<comment type="caution">
    <text evidence="2">The sequence shown here is derived from an EMBL/GenBank/DDBJ whole genome shotgun (WGS) entry which is preliminary data.</text>
</comment>
<feature type="coiled-coil region" evidence="1">
    <location>
        <begin position="80"/>
        <end position="169"/>
    </location>
</feature>
<dbReference type="Gene3D" id="1.10.287.1490">
    <property type="match status" value="1"/>
</dbReference>
<name>A0A9R1CAN6_9BACT</name>
<evidence type="ECO:0000313" key="3">
    <source>
        <dbReference type="Proteomes" id="UP000825483"/>
    </source>
</evidence>
<dbReference type="EMBL" id="BPUB01000002">
    <property type="protein sequence ID" value="GJG59030.1"/>
    <property type="molecule type" value="Genomic_DNA"/>
</dbReference>
<dbReference type="GeneID" id="72466928"/>
<gene>
    <name evidence="2" type="ORF">PRLR5076_18810</name>
</gene>
<keyword evidence="3" id="KW-1185">Reference proteome</keyword>
<proteinExistence type="predicted"/>